<comment type="subcellular location">
    <subcellularLocation>
        <location evidence="1 7">Cell membrane</location>
        <topology evidence="1 7">Multi-pass membrane protein</topology>
    </subcellularLocation>
</comment>
<dbReference type="InterPro" id="IPR000515">
    <property type="entry name" value="MetI-like"/>
</dbReference>
<dbReference type="RefSeq" id="WP_108726632.1">
    <property type="nucleotide sequence ID" value="NZ_CP029001.1"/>
</dbReference>
<evidence type="ECO:0000313" key="9">
    <source>
        <dbReference type="EMBL" id="AZR06705.1"/>
    </source>
</evidence>
<evidence type="ECO:0000256" key="7">
    <source>
        <dbReference type="RuleBase" id="RU363032"/>
    </source>
</evidence>
<reference evidence="10 12" key="2">
    <citation type="submission" date="2024-01" db="EMBL/GenBank/DDBJ databases">
        <title>Genomic analysis and antimicrobial resistance profiles of Trueperella pyogenes isolated from domestic and wild animals.</title>
        <authorList>
            <person name="Magossi G."/>
            <person name="Gzyl K.E."/>
            <person name="Holman D.B."/>
            <person name="Amat S."/>
        </authorList>
    </citation>
    <scope>NUCLEOTIDE SEQUENCE [LARGE SCALE GENOMIC DNA]</scope>
    <source>
        <strain evidence="10 12">1494</strain>
    </source>
</reference>
<feature type="transmembrane region" description="Helical" evidence="7">
    <location>
        <begin position="111"/>
        <end position="130"/>
    </location>
</feature>
<proteinExistence type="inferred from homology"/>
<feature type="transmembrane region" description="Helical" evidence="7">
    <location>
        <begin position="241"/>
        <end position="259"/>
    </location>
</feature>
<dbReference type="SUPFAM" id="SSF161098">
    <property type="entry name" value="MetI-like"/>
    <property type="match status" value="1"/>
</dbReference>
<reference evidence="9 11" key="1">
    <citation type="submission" date="2018-11" db="EMBL/GenBank/DDBJ databases">
        <title>Multidrug-resistant genes are associated with an 42-kb island TGI1 carrying a complex class 1 integron in a Trueperella pyogenes.</title>
        <authorList>
            <person name="Dong W."/>
        </authorList>
    </citation>
    <scope>NUCLEOTIDE SEQUENCE [LARGE SCALE GENOMIC DNA]</scope>
    <source>
        <strain evidence="9 11">TP4</strain>
    </source>
</reference>
<comment type="similarity">
    <text evidence="7">Belongs to the binding-protein-dependent transport system permease family.</text>
</comment>
<dbReference type="AlphaFoldDB" id="A0A3S9QKY8"/>
<keyword evidence="4 7" id="KW-0812">Transmembrane</keyword>
<dbReference type="Proteomes" id="UP000275951">
    <property type="component" value="Chromosome"/>
</dbReference>
<dbReference type="Proteomes" id="UP001555100">
    <property type="component" value="Unassembled WGS sequence"/>
</dbReference>
<gene>
    <name evidence="9" type="ORF">EBQ10_04940</name>
    <name evidence="10" type="ORF">V3M73_00985</name>
</gene>
<keyword evidence="6 7" id="KW-0472">Membrane</keyword>
<keyword evidence="3" id="KW-1003">Cell membrane</keyword>
<evidence type="ECO:0000259" key="8">
    <source>
        <dbReference type="PROSITE" id="PS50928"/>
    </source>
</evidence>
<sequence>MMRRLLKNPNGAIGLGIVGMLLALCALSYVWLPQPILEVHPEESWAPVSSKHWLGADMLGRDILSLMIVGTRVTVAVSLGSTFLAVILGLALAVCIVYVPHPISTVLSRIVDVWVGFPTLIIALMIVTAFGGSTMTSLAAIGLGAVPVVTRTVLPELRRARSADYTTLAVASGARLPGLLRWHIVPTVAPTVIVRMTQLMGTACLAEAGLSYLGLGTPLPTPTWGRILAVFQQHIYTHPGALMVPAIAITVVIVGFNILGDGLRDALVVGEQ</sequence>
<feature type="transmembrane region" description="Helical" evidence="7">
    <location>
        <begin position="12"/>
        <end position="32"/>
    </location>
</feature>
<dbReference type="GO" id="GO:0055085">
    <property type="term" value="P:transmembrane transport"/>
    <property type="evidence" value="ECO:0007669"/>
    <property type="project" value="InterPro"/>
</dbReference>
<dbReference type="InterPro" id="IPR050366">
    <property type="entry name" value="BP-dependent_transpt_permease"/>
</dbReference>
<evidence type="ECO:0000313" key="12">
    <source>
        <dbReference type="Proteomes" id="UP001555100"/>
    </source>
</evidence>
<keyword evidence="5 7" id="KW-1133">Transmembrane helix</keyword>
<feature type="domain" description="ABC transmembrane type-1" evidence="8">
    <location>
        <begin position="71"/>
        <end position="260"/>
    </location>
</feature>
<dbReference type="PROSITE" id="PS50928">
    <property type="entry name" value="ABC_TM1"/>
    <property type="match status" value="1"/>
</dbReference>
<dbReference type="Pfam" id="PF00528">
    <property type="entry name" value="BPD_transp_1"/>
    <property type="match status" value="1"/>
</dbReference>
<evidence type="ECO:0000313" key="10">
    <source>
        <dbReference type="EMBL" id="MEW6953601.1"/>
    </source>
</evidence>
<feature type="transmembrane region" description="Helical" evidence="7">
    <location>
        <begin position="136"/>
        <end position="154"/>
    </location>
</feature>
<evidence type="ECO:0000256" key="4">
    <source>
        <dbReference type="ARBA" id="ARBA00022692"/>
    </source>
</evidence>
<dbReference type="CDD" id="cd06261">
    <property type="entry name" value="TM_PBP2"/>
    <property type="match status" value="1"/>
</dbReference>
<dbReference type="EMBL" id="JBAGNM010000001">
    <property type="protein sequence ID" value="MEW6953601.1"/>
    <property type="molecule type" value="Genomic_DNA"/>
</dbReference>
<evidence type="ECO:0000256" key="3">
    <source>
        <dbReference type="ARBA" id="ARBA00022475"/>
    </source>
</evidence>
<dbReference type="GO" id="GO:0005886">
    <property type="term" value="C:plasma membrane"/>
    <property type="evidence" value="ECO:0007669"/>
    <property type="project" value="UniProtKB-SubCell"/>
</dbReference>
<dbReference type="Gene3D" id="1.10.3720.10">
    <property type="entry name" value="MetI-like"/>
    <property type="match status" value="1"/>
</dbReference>
<keyword evidence="2 7" id="KW-0813">Transport</keyword>
<evidence type="ECO:0000256" key="1">
    <source>
        <dbReference type="ARBA" id="ARBA00004651"/>
    </source>
</evidence>
<evidence type="ECO:0000256" key="2">
    <source>
        <dbReference type="ARBA" id="ARBA00022448"/>
    </source>
</evidence>
<dbReference type="PANTHER" id="PTHR43386:SF1">
    <property type="entry name" value="D,D-DIPEPTIDE TRANSPORT SYSTEM PERMEASE PROTEIN DDPC-RELATED"/>
    <property type="match status" value="1"/>
</dbReference>
<organism evidence="9 11">
    <name type="scientific">Trueperella pyogenes</name>
    <dbReference type="NCBI Taxonomy" id="1661"/>
    <lineage>
        <taxon>Bacteria</taxon>
        <taxon>Bacillati</taxon>
        <taxon>Actinomycetota</taxon>
        <taxon>Actinomycetes</taxon>
        <taxon>Actinomycetales</taxon>
        <taxon>Actinomycetaceae</taxon>
        <taxon>Trueperella</taxon>
    </lineage>
</organism>
<protein>
    <submittedName>
        <fullName evidence="9">ABC transporter permease</fullName>
    </submittedName>
</protein>
<evidence type="ECO:0000313" key="11">
    <source>
        <dbReference type="Proteomes" id="UP000275951"/>
    </source>
</evidence>
<dbReference type="InterPro" id="IPR035906">
    <property type="entry name" value="MetI-like_sf"/>
</dbReference>
<feature type="transmembrane region" description="Helical" evidence="7">
    <location>
        <begin position="75"/>
        <end position="99"/>
    </location>
</feature>
<evidence type="ECO:0000256" key="5">
    <source>
        <dbReference type="ARBA" id="ARBA00022989"/>
    </source>
</evidence>
<evidence type="ECO:0000256" key="6">
    <source>
        <dbReference type="ARBA" id="ARBA00023136"/>
    </source>
</evidence>
<accession>A0A3S9QKY8</accession>
<dbReference type="EMBL" id="CP033905">
    <property type="protein sequence ID" value="AZR06705.1"/>
    <property type="molecule type" value="Genomic_DNA"/>
</dbReference>
<dbReference type="PANTHER" id="PTHR43386">
    <property type="entry name" value="OLIGOPEPTIDE TRANSPORT SYSTEM PERMEASE PROTEIN APPC"/>
    <property type="match status" value="1"/>
</dbReference>
<name>A0A3S9QKY8_9ACTO</name>
<keyword evidence="12" id="KW-1185">Reference proteome</keyword>